<organism evidence="1">
    <name type="scientific">Solanum lycopersicum</name>
    <name type="common">Tomato</name>
    <name type="synonym">Lycopersicon esculentum</name>
    <dbReference type="NCBI Taxonomy" id="4081"/>
    <lineage>
        <taxon>Eukaryota</taxon>
        <taxon>Viridiplantae</taxon>
        <taxon>Streptophyta</taxon>
        <taxon>Embryophyta</taxon>
        <taxon>Tracheophyta</taxon>
        <taxon>Spermatophyta</taxon>
        <taxon>Magnoliopsida</taxon>
        <taxon>eudicotyledons</taxon>
        <taxon>Gunneridae</taxon>
        <taxon>Pentapetalae</taxon>
        <taxon>asterids</taxon>
        <taxon>lamiids</taxon>
        <taxon>Solanales</taxon>
        <taxon>Solanaceae</taxon>
        <taxon>Solanoideae</taxon>
        <taxon>Solaneae</taxon>
        <taxon>Solanum</taxon>
        <taxon>Solanum subgen. Lycopersicon</taxon>
    </lineage>
</organism>
<name>A0A3Q7FG69_SOLLC</name>
<sequence>MLSLPKVVWTIRKRRKARSPLILSPDKEIWIHQLKEEKYILSYLINLLAYIKASCKSPRSC</sequence>
<evidence type="ECO:0000313" key="2">
    <source>
        <dbReference type="Proteomes" id="UP000004994"/>
    </source>
</evidence>
<dbReference type="PaxDb" id="4081-Solyc02g014680.1.1"/>
<reference evidence="1" key="1">
    <citation type="journal article" date="2012" name="Nature">
        <title>The tomato genome sequence provides insights into fleshy fruit evolution.</title>
        <authorList>
            <consortium name="Tomato Genome Consortium"/>
        </authorList>
    </citation>
    <scope>NUCLEOTIDE SEQUENCE [LARGE SCALE GENOMIC DNA]</scope>
    <source>
        <strain evidence="1">cv. Heinz 1706</strain>
    </source>
</reference>
<dbReference type="InParanoid" id="A0A3Q7FG69"/>
<dbReference type="AlphaFoldDB" id="A0A3Q7FG69"/>
<reference evidence="1" key="2">
    <citation type="submission" date="2019-01" db="UniProtKB">
        <authorList>
            <consortium name="EnsemblPlants"/>
        </authorList>
    </citation>
    <scope>IDENTIFICATION</scope>
    <source>
        <strain evidence="1">cv. Heinz 1706</strain>
    </source>
</reference>
<accession>A0A3Q7FG69</accession>
<dbReference type="EnsemblPlants" id="Solyc02g014680.1.1">
    <property type="protein sequence ID" value="Solyc02g014680.1.1.1"/>
    <property type="gene ID" value="Solyc02g014680.1"/>
</dbReference>
<evidence type="ECO:0000313" key="1">
    <source>
        <dbReference type="EnsemblPlants" id="Solyc02g014680.1.1.1"/>
    </source>
</evidence>
<keyword evidence="2" id="KW-1185">Reference proteome</keyword>
<protein>
    <submittedName>
        <fullName evidence="1">Uncharacterized protein</fullName>
    </submittedName>
</protein>
<proteinExistence type="predicted"/>
<dbReference type="Gramene" id="Solyc02g014680.1.1">
    <property type="protein sequence ID" value="Solyc02g014680.1.1.1"/>
    <property type="gene ID" value="Solyc02g014680.1"/>
</dbReference>
<dbReference type="Proteomes" id="UP000004994">
    <property type="component" value="Chromosome 2"/>
</dbReference>